<dbReference type="GO" id="GO:0005975">
    <property type="term" value="P:carbohydrate metabolic process"/>
    <property type="evidence" value="ECO:0007669"/>
    <property type="project" value="InterPro"/>
</dbReference>
<dbReference type="GO" id="GO:0004553">
    <property type="term" value="F:hydrolase activity, hydrolyzing O-glycosyl compounds"/>
    <property type="evidence" value="ECO:0007669"/>
    <property type="project" value="InterPro"/>
</dbReference>
<evidence type="ECO:0000256" key="1">
    <source>
        <dbReference type="ARBA" id="ARBA00009865"/>
    </source>
</evidence>
<keyword evidence="2 4" id="KW-0378">Hydrolase</keyword>
<dbReference type="eggNOG" id="ENOG502RYCC">
    <property type="taxonomic scope" value="Eukaryota"/>
</dbReference>
<dbReference type="InterPro" id="IPR023296">
    <property type="entry name" value="Glyco_hydro_beta-prop_sf"/>
</dbReference>
<keyword evidence="6" id="KW-1185">Reference proteome</keyword>
<sequence>MASVLSLPPRYIFTTFTWSSESNMFVYTSSDALHFTLLKGPAYVPNGTLIRDPSSMKHDDGLYYMTYTTSWDGREFAIAKSSNLLDWTLHTKVPITTPDINRTWAPEFFKDQKDGSINIIVSLGVGLNAFHPYILTAKDSSLSEWSDPKLMTGVGPNYIDTFLVQEGGIYHAFSKNEDTKFVEHAVADQILGPYSFVQTGNFANWGHIEGPCVTKTPEGGYRLYADAYEGSTRKYYYMNSGDLFNWTGAMELPDGLSGFVRHGTVYRNY</sequence>
<comment type="similarity">
    <text evidence="1 4">Belongs to the glycosyl hydrolase 43 family.</text>
</comment>
<evidence type="ECO:0000313" key="6">
    <source>
        <dbReference type="Proteomes" id="UP000018144"/>
    </source>
</evidence>
<dbReference type="SUPFAM" id="SSF75005">
    <property type="entry name" value="Arabinanase/levansucrase/invertase"/>
    <property type="match status" value="1"/>
</dbReference>
<evidence type="ECO:0000256" key="4">
    <source>
        <dbReference type="RuleBase" id="RU361187"/>
    </source>
</evidence>
<evidence type="ECO:0000256" key="3">
    <source>
        <dbReference type="ARBA" id="ARBA00023295"/>
    </source>
</evidence>
<organism evidence="5 6">
    <name type="scientific">Pyronema omphalodes (strain CBS 100304)</name>
    <name type="common">Pyronema confluens</name>
    <dbReference type="NCBI Taxonomy" id="1076935"/>
    <lineage>
        <taxon>Eukaryota</taxon>
        <taxon>Fungi</taxon>
        <taxon>Dikarya</taxon>
        <taxon>Ascomycota</taxon>
        <taxon>Pezizomycotina</taxon>
        <taxon>Pezizomycetes</taxon>
        <taxon>Pezizales</taxon>
        <taxon>Pyronemataceae</taxon>
        <taxon>Pyronema</taxon>
    </lineage>
</organism>
<keyword evidence="3 4" id="KW-0326">Glycosidase</keyword>
<gene>
    <name evidence="5" type="ORF">PCON_05976</name>
</gene>
<protein>
    <submittedName>
        <fullName evidence="5">Similar to arabinosidase [Armillaria tabescens] acc. no. CAJ18334</fullName>
    </submittedName>
</protein>
<accession>U4L8B6</accession>
<dbReference type="STRING" id="1076935.U4L8B6"/>
<dbReference type="Pfam" id="PF04616">
    <property type="entry name" value="Glyco_hydro_43"/>
    <property type="match status" value="1"/>
</dbReference>
<dbReference type="EMBL" id="HF935287">
    <property type="protein sequence ID" value="CCX06389.1"/>
    <property type="molecule type" value="Genomic_DNA"/>
</dbReference>
<dbReference type="OMA" id="YIAYTTD"/>
<evidence type="ECO:0000256" key="2">
    <source>
        <dbReference type="ARBA" id="ARBA00022801"/>
    </source>
</evidence>
<dbReference type="OrthoDB" id="19657at2759"/>
<reference evidence="5 6" key="1">
    <citation type="journal article" date="2013" name="PLoS Genet.">
        <title>The genome and development-dependent transcriptomes of Pyronema confluens: a window into fungal evolution.</title>
        <authorList>
            <person name="Traeger S."/>
            <person name="Altegoer F."/>
            <person name="Freitag M."/>
            <person name="Gabaldon T."/>
            <person name="Kempken F."/>
            <person name="Kumar A."/>
            <person name="Marcet-Houben M."/>
            <person name="Poggeler S."/>
            <person name="Stajich J.E."/>
            <person name="Nowrousian M."/>
        </authorList>
    </citation>
    <scope>NUCLEOTIDE SEQUENCE [LARGE SCALE GENOMIC DNA]</scope>
    <source>
        <strain evidence="6">CBS 100304</strain>
        <tissue evidence="5">Vegetative mycelium</tissue>
    </source>
</reference>
<dbReference type="Gene3D" id="2.115.10.20">
    <property type="entry name" value="Glycosyl hydrolase domain, family 43"/>
    <property type="match status" value="1"/>
</dbReference>
<proteinExistence type="inferred from homology"/>
<dbReference type="AlphaFoldDB" id="U4L8B6"/>
<name>U4L8B6_PYROM</name>
<dbReference type="InterPro" id="IPR006710">
    <property type="entry name" value="Glyco_hydro_43"/>
</dbReference>
<dbReference type="Proteomes" id="UP000018144">
    <property type="component" value="Unassembled WGS sequence"/>
</dbReference>
<evidence type="ECO:0000313" key="5">
    <source>
        <dbReference type="EMBL" id="CCX06389.1"/>
    </source>
</evidence>